<reference evidence="2" key="1">
    <citation type="journal article" date="2019" name="Int. J. Syst. Evol. Microbiol.">
        <title>The Global Catalogue of Microorganisms (GCM) 10K type strain sequencing project: providing services to taxonomists for standard genome sequencing and annotation.</title>
        <authorList>
            <consortium name="The Broad Institute Genomics Platform"/>
            <consortium name="The Broad Institute Genome Sequencing Center for Infectious Disease"/>
            <person name="Wu L."/>
            <person name="Ma J."/>
        </authorList>
    </citation>
    <scope>NUCLEOTIDE SEQUENCE [LARGE SCALE GENOMIC DNA]</scope>
    <source>
        <strain evidence="2">JCM 16902</strain>
    </source>
</reference>
<accession>A0ABP6Z7S5</accession>
<name>A0ABP6Z7S5_9ACTN</name>
<proteinExistence type="predicted"/>
<dbReference type="Proteomes" id="UP001501074">
    <property type="component" value="Unassembled WGS sequence"/>
</dbReference>
<evidence type="ECO:0000313" key="1">
    <source>
        <dbReference type="EMBL" id="GAA3599127.1"/>
    </source>
</evidence>
<dbReference type="EMBL" id="BAAAZO010000002">
    <property type="protein sequence ID" value="GAA3599127.1"/>
    <property type="molecule type" value="Genomic_DNA"/>
</dbReference>
<evidence type="ECO:0008006" key="3">
    <source>
        <dbReference type="Google" id="ProtNLM"/>
    </source>
</evidence>
<comment type="caution">
    <text evidence="1">The sequence shown here is derived from an EMBL/GenBank/DDBJ whole genome shotgun (WGS) entry which is preliminary data.</text>
</comment>
<organism evidence="1 2">
    <name type="scientific">Kineosporia mesophila</name>
    <dbReference type="NCBI Taxonomy" id="566012"/>
    <lineage>
        <taxon>Bacteria</taxon>
        <taxon>Bacillati</taxon>
        <taxon>Actinomycetota</taxon>
        <taxon>Actinomycetes</taxon>
        <taxon>Kineosporiales</taxon>
        <taxon>Kineosporiaceae</taxon>
        <taxon>Kineosporia</taxon>
    </lineage>
</organism>
<sequence length="110" mass="11817">MTRSSIGLISPSGISVISDALDVALGGKTMVDDDLRIARAVPPRPRPSGETRTVPEIIAESGGELTIPQLAEKMDKPMLTVAEIVLELDRLEIVQLDGRPGHESVRLPPR</sequence>
<dbReference type="RefSeq" id="WP_231489176.1">
    <property type="nucleotide sequence ID" value="NZ_BAAAZO010000002.1"/>
</dbReference>
<evidence type="ECO:0000313" key="2">
    <source>
        <dbReference type="Proteomes" id="UP001501074"/>
    </source>
</evidence>
<keyword evidence="2" id="KW-1185">Reference proteome</keyword>
<protein>
    <recommendedName>
        <fullName evidence="3">DprA winged helix domain-containing protein</fullName>
    </recommendedName>
</protein>
<gene>
    <name evidence="1" type="ORF">GCM10022223_13200</name>
</gene>